<dbReference type="Proteomes" id="UP000028990">
    <property type="component" value="Unassembled WGS sequence"/>
</dbReference>
<name>A0A091DV06_FUKDA</name>
<accession>A0A091DV06</accession>
<feature type="compositionally biased region" description="Acidic residues" evidence="1">
    <location>
        <begin position="33"/>
        <end position="48"/>
    </location>
</feature>
<organism evidence="2 3">
    <name type="scientific">Fukomys damarensis</name>
    <name type="common">Damaraland mole rat</name>
    <name type="synonym">Cryptomys damarensis</name>
    <dbReference type="NCBI Taxonomy" id="885580"/>
    <lineage>
        <taxon>Eukaryota</taxon>
        <taxon>Metazoa</taxon>
        <taxon>Chordata</taxon>
        <taxon>Craniata</taxon>
        <taxon>Vertebrata</taxon>
        <taxon>Euteleostomi</taxon>
        <taxon>Mammalia</taxon>
        <taxon>Eutheria</taxon>
        <taxon>Euarchontoglires</taxon>
        <taxon>Glires</taxon>
        <taxon>Rodentia</taxon>
        <taxon>Hystricomorpha</taxon>
        <taxon>Bathyergidae</taxon>
        <taxon>Fukomys</taxon>
    </lineage>
</organism>
<sequence length="66" mass="8110">MVTVHLEEEVTFSLLVLWKTKKYLQKEGRRKEEEEEKEKEEDEEEKEEEEKRKKKKTKETQNPLSS</sequence>
<feature type="region of interest" description="Disordered" evidence="1">
    <location>
        <begin position="25"/>
        <end position="66"/>
    </location>
</feature>
<gene>
    <name evidence="2" type="ORF">H920_04286</name>
</gene>
<evidence type="ECO:0000256" key="1">
    <source>
        <dbReference type="SAM" id="MobiDB-lite"/>
    </source>
</evidence>
<reference evidence="2 3" key="1">
    <citation type="submission" date="2013-11" db="EMBL/GenBank/DDBJ databases">
        <title>The Damaraland mole rat (Fukomys damarensis) genome and evolution of African mole rats.</title>
        <authorList>
            <person name="Gladyshev V.N."/>
            <person name="Fang X."/>
        </authorList>
    </citation>
    <scope>NUCLEOTIDE SEQUENCE [LARGE SCALE GENOMIC DNA]</scope>
    <source>
        <tissue evidence="2">Liver</tissue>
    </source>
</reference>
<protein>
    <submittedName>
        <fullName evidence="2">Uncharacterized protein</fullName>
    </submittedName>
</protein>
<dbReference type="AlphaFoldDB" id="A0A091DV06"/>
<dbReference type="EMBL" id="KN121988">
    <property type="protein sequence ID" value="KFO34303.1"/>
    <property type="molecule type" value="Genomic_DNA"/>
</dbReference>
<evidence type="ECO:0000313" key="3">
    <source>
        <dbReference type="Proteomes" id="UP000028990"/>
    </source>
</evidence>
<keyword evidence="3" id="KW-1185">Reference proteome</keyword>
<proteinExistence type="predicted"/>
<evidence type="ECO:0000313" key="2">
    <source>
        <dbReference type="EMBL" id="KFO34303.1"/>
    </source>
</evidence>